<dbReference type="Proteomes" id="UP000273143">
    <property type="component" value="Chromosome"/>
</dbReference>
<protein>
    <submittedName>
        <fullName evidence="2">Prepilin-type N-terminal cleavage/methylation domain-containing protein</fullName>
    </submittedName>
</protein>
<dbReference type="Pfam" id="PF07963">
    <property type="entry name" value="N_methyl"/>
    <property type="match status" value="1"/>
</dbReference>
<proteinExistence type="predicted"/>
<dbReference type="EMBL" id="CP029822">
    <property type="protein sequence ID" value="AZS51612.1"/>
    <property type="molecule type" value="Genomic_DNA"/>
</dbReference>
<evidence type="ECO:0000256" key="1">
    <source>
        <dbReference type="SAM" id="Phobius"/>
    </source>
</evidence>
<reference evidence="3" key="1">
    <citation type="submission" date="2018-06" db="EMBL/GenBank/DDBJ databases">
        <title>Complete genome of Pseudomonas insecticola strain QZS01.</title>
        <authorList>
            <person name="Wang J."/>
            <person name="Su Q."/>
        </authorList>
    </citation>
    <scope>NUCLEOTIDE SEQUENCE [LARGE SCALE GENOMIC DNA]</scope>
    <source>
        <strain evidence="3">QZS01</strain>
    </source>
</reference>
<accession>A0A451EP92</accession>
<evidence type="ECO:0000313" key="3">
    <source>
        <dbReference type="Proteomes" id="UP000273143"/>
    </source>
</evidence>
<keyword evidence="3" id="KW-1185">Reference proteome</keyword>
<keyword evidence="1" id="KW-0812">Transmembrane</keyword>
<evidence type="ECO:0000313" key="2">
    <source>
        <dbReference type="EMBL" id="AZS51612.1"/>
    </source>
</evidence>
<dbReference type="KEGG" id="emo:DM558_12895"/>
<organism evidence="2 3">
    <name type="scientific">Entomomonas moraniae</name>
    <dbReference type="NCBI Taxonomy" id="2213226"/>
    <lineage>
        <taxon>Bacteria</taxon>
        <taxon>Pseudomonadati</taxon>
        <taxon>Pseudomonadota</taxon>
        <taxon>Gammaproteobacteria</taxon>
        <taxon>Pseudomonadales</taxon>
        <taxon>Pseudomonadaceae</taxon>
        <taxon>Entomomonas</taxon>
    </lineage>
</organism>
<dbReference type="AlphaFoldDB" id="A0A451EP92"/>
<feature type="transmembrane region" description="Helical" evidence="1">
    <location>
        <begin position="12"/>
        <end position="38"/>
    </location>
</feature>
<gene>
    <name evidence="2" type="ORF">DM558_12895</name>
</gene>
<name>A0A451EP92_9GAMM</name>
<dbReference type="InterPro" id="IPR012902">
    <property type="entry name" value="N_methyl_site"/>
</dbReference>
<keyword evidence="1" id="KW-0472">Membrane</keyword>
<dbReference type="NCBIfam" id="TIGR02532">
    <property type="entry name" value="IV_pilin_GFxxxE"/>
    <property type="match status" value="1"/>
</dbReference>
<keyword evidence="1" id="KW-1133">Transmembrane helix</keyword>
<sequence>MKTKIKKQCGFSLIELMVSVTIAMFLLLILSDFFISIFKSSKISEAKMNNEKEIEFILGKIKNSLKWTGYVPSETLGDMTKGEPLLSDIAFDDLETIFPALSTNDCNFSAGQTTAVSTDNKILCVRNYLPPTSNSSIYNDKNNGGPDWGANSSKAEMQGILSCSGAFYFSSIYNSFEKEAMLITKLNTDQNGQLVCTSFIESNPSDIKSYTAESEISIDSLNFIDAKNSVSISLTVSSGKNVLKEDCSYINPLNTMEMLSTNSKKLCTTVNKTFGLMK</sequence>